<evidence type="ECO:0000313" key="2">
    <source>
        <dbReference type="Proteomes" id="UP000838308"/>
    </source>
</evidence>
<dbReference type="Proteomes" id="UP000838308">
    <property type="component" value="Unassembled WGS sequence"/>
</dbReference>
<accession>A0ABN8KU68</accession>
<evidence type="ECO:0000313" key="1">
    <source>
        <dbReference type="EMBL" id="CAH2715926.1"/>
    </source>
</evidence>
<organism evidence="1 2">
    <name type="scientific">Neobacillus rhizosphaerae</name>
    <dbReference type="NCBI Taxonomy" id="2880965"/>
    <lineage>
        <taxon>Bacteria</taxon>
        <taxon>Bacillati</taxon>
        <taxon>Bacillota</taxon>
        <taxon>Bacilli</taxon>
        <taxon>Bacillales</taxon>
        <taxon>Bacillaceae</taxon>
        <taxon>Neobacillus</taxon>
    </lineage>
</organism>
<dbReference type="EMBL" id="CALBWS010000021">
    <property type="protein sequence ID" value="CAH2715926.1"/>
    <property type="molecule type" value="Genomic_DNA"/>
</dbReference>
<gene>
    <name evidence="1" type="ORF">BACCIP111895_03110</name>
</gene>
<dbReference type="RefSeq" id="WP_248736190.1">
    <property type="nucleotide sequence ID" value="NZ_CALBWS010000021.1"/>
</dbReference>
<protein>
    <submittedName>
        <fullName evidence="1">Uncharacterized protein</fullName>
    </submittedName>
</protein>
<keyword evidence="2" id="KW-1185">Reference proteome</keyword>
<proteinExistence type="predicted"/>
<reference evidence="1" key="1">
    <citation type="submission" date="2022-04" db="EMBL/GenBank/DDBJ databases">
        <authorList>
            <person name="Criscuolo A."/>
        </authorList>
    </citation>
    <scope>NUCLEOTIDE SEQUENCE</scope>
    <source>
        <strain evidence="1">CIP111895</strain>
    </source>
</reference>
<comment type="caution">
    <text evidence="1">The sequence shown here is derived from an EMBL/GenBank/DDBJ whole genome shotgun (WGS) entry which is preliminary data.</text>
</comment>
<name>A0ABN8KU68_9BACI</name>
<sequence>MTFYNNIKQKLESFQNDIDTMNMEDFYIIKYDNSEKLILAGSFDFSYYHNLEIIFTNVSFILLPGSVFKINKIRLAKNDETKKLQEFSHGYNEGFTFCLEDTYYNNKFYISANGFEYKVQTVYYYKRENLKENEKIADRVK</sequence>